<name>A0A2T0X2K0_9RHOB</name>
<evidence type="ECO:0000256" key="3">
    <source>
        <dbReference type="ARBA" id="ARBA00012054"/>
    </source>
</evidence>
<dbReference type="SUPFAM" id="SSF52540">
    <property type="entry name" value="P-loop containing nucleoside triphosphate hydrolases"/>
    <property type="match status" value="1"/>
</dbReference>
<evidence type="ECO:0000313" key="11">
    <source>
        <dbReference type="Proteomes" id="UP000238801"/>
    </source>
</evidence>
<evidence type="ECO:0000256" key="2">
    <source>
        <dbReference type="ARBA" id="ARBA00008420"/>
    </source>
</evidence>
<comment type="catalytic activity">
    <reaction evidence="8 9">
        <text>D-gluconate + ATP = 6-phospho-D-gluconate + ADP + H(+)</text>
        <dbReference type="Rhea" id="RHEA:19433"/>
        <dbReference type="ChEBI" id="CHEBI:15378"/>
        <dbReference type="ChEBI" id="CHEBI:18391"/>
        <dbReference type="ChEBI" id="CHEBI:30616"/>
        <dbReference type="ChEBI" id="CHEBI:58759"/>
        <dbReference type="ChEBI" id="CHEBI:456216"/>
        <dbReference type="EC" id="2.7.1.12"/>
    </reaction>
</comment>
<dbReference type="NCBIfam" id="TIGR01313">
    <property type="entry name" value="therm_gnt_kin"/>
    <property type="match status" value="1"/>
</dbReference>
<evidence type="ECO:0000256" key="1">
    <source>
        <dbReference type="ARBA" id="ARBA00004761"/>
    </source>
</evidence>
<keyword evidence="11" id="KW-1185">Reference proteome</keyword>
<dbReference type="GO" id="GO:0005524">
    <property type="term" value="F:ATP binding"/>
    <property type="evidence" value="ECO:0007669"/>
    <property type="project" value="UniProtKB-KW"/>
</dbReference>
<dbReference type="InterPro" id="IPR027417">
    <property type="entry name" value="P-loop_NTPase"/>
</dbReference>
<dbReference type="AlphaFoldDB" id="A0A2T0X2K0"/>
<dbReference type="Proteomes" id="UP000238801">
    <property type="component" value="Unassembled WGS sequence"/>
</dbReference>
<evidence type="ECO:0000256" key="5">
    <source>
        <dbReference type="ARBA" id="ARBA00022741"/>
    </source>
</evidence>
<sequence>MAKAKQVRGMGGMDDAAHPAILVMGVSGSGKTSVAVALAERLGALFVEADDHHPPANVAAMAKGIPLTDELRRPWLEAVGEAVAERRAEGPVVLACSALKRRYRDVLRRRAGPLDVVHLTAPRALIFGRMAARRDHFMPAALLDSQIADLEAPGPAEDPVILDAALPVDTLARHAATALALRHPRLATRSHGGNVG</sequence>
<dbReference type="InterPro" id="IPR006001">
    <property type="entry name" value="Therm_gnt_kin"/>
</dbReference>
<proteinExistence type="inferred from homology"/>
<dbReference type="PANTHER" id="PTHR43442:SF3">
    <property type="entry name" value="GLUCONOKINASE-RELATED"/>
    <property type="match status" value="1"/>
</dbReference>
<comment type="caution">
    <text evidence="10">The sequence shown here is derived from an EMBL/GenBank/DDBJ whole genome shotgun (WGS) entry which is preliminary data.</text>
</comment>
<keyword evidence="7 9" id="KW-0067">ATP-binding</keyword>
<dbReference type="RefSeq" id="WP_245883808.1">
    <property type="nucleotide sequence ID" value="NZ_PVTT01000002.1"/>
</dbReference>
<evidence type="ECO:0000256" key="4">
    <source>
        <dbReference type="ARBA" id="ARBA00022679"/>
    </source>
</evidence>
<dbReference type="Pfam" id="PF13671">
    <property type="entry name" value="AAA_33"/>
    <property type="match status" value="1"/>
</dbReference>
<dbReference type="PANTHER" id="PTHR43442">
    <property type="entry name" value="GLUCONOKINASE-RELATED"/>
    <property type="match status" value="1"/>
</dbReference>
<dbReference type="EMBL" id="PVTT01000002">
    <property type="protein sequence ID" value="PRY93161.1"/>
    <property type="molecule type" value="Genomic_DNA"/>
</dbReference>
<accession>A0A2T0X2K0</accession>
<comment type="similarity">
    <text evidence="2 9">Belongs to the gluconokinase GntK/GntV family.</text>
</comment>
<dbReference type="EC" id="2.7.1.12" evidence="3 9"/>
<evidence type="ECO:0000256" key="7">
    <source>
        <dbReference type="ARBA" id="ARBA00022840"/>
    </source>
</evidence>
<comment type="pathway">
    <text evidence="1">Carbohydrate acid metabolism.</text>
</comment>
<evidence type="ECO:0000313" key="10">
    <source>
        <dbReference type="EMBL" id="PRY93161.1"/>
    </source>
</evidence>
<keyword evidence="5 9" id="KW-0547">Nucleotide-binding</keyword>
<dbReference type="CDD" id="cd02021">
    <property type="entry name" value="GntK"/>
    <property type="match status" value="1"/>
</dbReference>
<evidence type="ECO:0000256" key="6">
    <source>
        <dbReference type="ARBA" id="ARBA00022777"/>
    </source>
</evidence>
<dbReference type="GO" id="GO:0005737">
    <property type="term" value="C:cytoplasm"/>
    <property type="evidence" value="ECO:0007669"/>
    <property type="project" value="TreeGrafter"/>
</dbReference>
<keyword evidence="4 9" id="KW-0808">Transferase</keyword>
<protein>
    <recommendedName>
        <fullName evidence="3 9">Gluconokinase</fullName>
        <ecNumber evidence="3 9">2.7.1.12</ecNumber>
    </recommendedName>
</protein>
<reference evidence="10 11" key="1">
    <citation type="submission" date="2018-03" db="EMBL/GenBank/DDBJ databases">
        <title>Genomic Encyclopedia of Archaeal and Bacterial Type Strains, Phase II (KMG-II): from individual species to whole genera.</title>
        <authorList>
            <person name="Goeker M."/>
        </authorList>
    </citation>
    <scope>NUCLEOTIDE SEQUENCE [LARGE SCALE GENOMIC DNA]</scope>
    <source>
        <strain evidence="10 11">DSM 29318</strain>
    </source>
</reference>
<evidence type="ECO:0000256" key="8">
    <source>
        <dbReference type="ARBA" id="ARBA00048090"/>
    </source>
</evidence>
<gene>
    <name evidence="10" type="ORF">BCF33_2027</name>
</gene>
<organism evidence="10 11">
    <name type="scientific">Hasllibacter halocynthiae</name>
    <dbReference type="NCBI Taxonomy" id="595589"/>
    <lineage>
        <taxon>Bacteria</taxon>
        <taxon>Pseudomonadati</taxon>
        <taxon>Pseudomonadota</taxon>
        <taxon>Alphaproteobacteria</taxon>
        <taxon>Rhodobacterales</taxon>
        <taxon>Roseobacteraceae</taxon>
        <taxon>Hasllibacter</taxon>
    </lineage>
</organism>
<evidence type="ECO:0000256" key="9">
    <source>
        <dbReference type="RuleBase" id="RU363066"/>
    </source>
</evidence>
<dbReference type="Gene3D" id="3.40.50.300">
    <property type="entry name" value="P-loop containing nucleotide triphosphate hydrolases"/>
    <property type="match status" value="1"/>
</dbReference>
<dbReference type="GO" id="GO:0005975">
    <property type="term" value="P:carbohydrate metabolic process"/>
    <property type="evidence" value="ECO:0007669"/>
    <property type="project" value="InterPro"/>
</dbReference>
<keyword evidence="6 9" id="KW-0418">Kinase</keyword>
<dbReference type="GO" id="GO:0046316">
    <property type="term" value="F:gluconokinase activity"/>
    <property type="evidence" value="ECO:0007669"/>
    <property type="project" value="UniProtKB-EC"/>
</dbReference>